<proteinExistence type="predicted"/>
<dbReference type="Proteomes" id="UP000657075">
    <property type="component" value="Unassembled WGS sequence"/>
</dbReference>
<gene>
    <name evidence="3" type="ORF">GCM10007112_14120</name>
    <name evidence="2" type="ORF">Vsou_23040</name>
</gene>
<protein>
    <recommendedName>
        <fullName evidence="6">Secretion system protein</fullName>
    </recommendedName>
</protein>
<keyword evidence="5" id="KW-1185">Reference proteome</keyword>
<evidence type="ECO:0000313" key="5">
    <source>
        <dbReference type="Proteomes" id="UP001060771"/>
    </source>
</evidence>
<evidence type="ECO:0008006" key="6">
    <source>
        <dbReference type="Google" id="ProtNLM"/>
    </source>
</evidence>
<dbReference type="EMBL" id="AP026830">
    <property type="protein sequence ID" value="BDR93211.1"/>
    <property type="molecule type" value="Genomic_DNA"/>
</dbReference>
<keyword evidence="1" id="KW-0472">Membrane</keyword>
<evidence type="ECO:0000256" key="1">
    <source>
        <dbReference type="SAM" id="Phobius"/>
    </source>
</evidence>
<feature type="transmembrane region" description="Helical" evidence="1">
    <location>
        <begin position="342"/>
        <end position="360"/>
    </location>
</feature>
<feature type="transmembrane region" description="Helical" evidence="1">
    <location>
        <begin position="127"/>
        <end position="144"/>
    </location>
</feature>
<keyword evidence="1" id="KW-1133">Transmembrane helix</keyword>
<feature type="transmembrane region" description="Helical" evidence="1">
    <location>
        <begin position="102"/>
        <end position="121"/>
    </location>
</feature>
<accession>A0A830E393</accession>
<keyword evidence="1" id="KW-0812">Transmembrane</keyword>
<evidence type="ECO:0000313" key="4">
    <source>
        <dbReference type="Proteomes" id="UP000657075"/>
    </source>
</evidence>
<dbReference type="EMBL" id="BMNM01000005">
    <property type="protein sequence ID" value="GGI78430.1"/>
    <property type="molecule type" value="Genomic_DNA"/>
</dbReference>
<reference evidence="3" key="1">
    <citation type="journal article" date="2014" name="Int. J. Syst. Evol. Microbiol.">
        <title>Complete genome sequence of Corynebacterium casei LMG S-19264T (=DSM 44701T), isolated from a smear-ripened cheese.</title>
        <authorList>
            <consortium name="US DOE Joint Genome Institute (JGI-PGF)"/>
            <person name="Walter F."/>
            <person name="Albersmeier A."/>
            <person name="Kalinowski J."/>
            <person name="Ruckert C."/>
        </authorList>
    </citation>
    <scope>NUCLEOTIDE SEQUENCE</scope>
    <source>
        <strain evidence="3">JCM 11219</strain>
    </source>
</reference>
<evidence type="ECO:0000313" key="2">
    <source>
        <dbReference type="EMBL" id="BDR93211.1"/>
    </source>
</evidence>
<dbReference type="AlphaFoldDB" id="A0A830E393"/>
<organism evidence="3 4">
    <name type="scientific">Vulcanisaeta souniana JCM 11219</name>
    <dbReference type="NCBI Taxonomy" id="1293586"/>
    <lineage>
        <taxon>Archaea</taxon>
        <taxon>Thermoproteota</taxon>
        <taxon>Thermoprotei</taxon>
        <taxon>Thermoproteales</taxon>
        <taxon>Thermoproteaceae</taxon>
        <taxon>Vulcanisaeta</taxon>
    </lineage>
</organism>
<reference evidence="5" key="3">
    <citation type="submission" date="2022-09" db="EMBL/GenBank/DDBJ databases">
        <title>Complete genome sequence of Vulcanisaeta souniana.</title>
        <authorList>
            <person name="Kato S."/>
            <person name="Itoh T."/>
            <person name="Ohkuma M."/>
        </authorList>
    </citation>
    <scope>NUCLEOTIDE SEQUENCE [LARGE SCALE GENOMIC DNA]</scope>
    <source>
        <strain evidence="5">JCM 11219</strain>
    </source>
</reference>
<sequence length="361" mass="39389">MLTSMNLKESVSDLVFIIRVPIEGVEFAVNESAKLSKAWAKIATILNSLGNPWMLPRNYRRELVALASTYFSAGSDPGITFLALMNKYTSLLNQQIDFQTQALVAITVLSIMIGILSFLIILGVPSIVGVLGIALVPVIHYFQVEITKYDYKKPSIAGAITGTVGYAISYLSHLGIERTVIVTLLGFGVGFAVFYVPQLLRFARDYAGLGSRVLRSFGELLSSPSPESPRPITIIEKELMPLWDYAYSVGVRDFVERIVMVVSAFIDYVKRSIMTGLIYGPFITIGYAFMLFTVYVLASLNAGTALINVPMPITFNISNLSTALVVLAVSTAILTGKAMHSVGLGIVLMPIFLAPLIPLVW</sequence>
<dbReference type="Proteomes" id="UP001060771">
    <property type="component" value="Chromosome"/>
</dbReference>
<evidence type="ECO:0000313" key="3">
    <source>
        <dbReference type="EMBL" id="GGI78430.1"/>
    </source>
</evidence>
<reference evidence="2" key="4">
    <citation type="journal article" date="2023" name="Microbiol. Resour. Announc.">
        <title>Complete Genome Sequence of Vulcanisaeta souniana Strain IC-059, a Hyperthermophilic Archaeon Isolated from Hot Spring Water in Japan.</title>
        <authorList>
            <person name="Kato S."/>
            <person name="Itoh T."/>
            <person name="Wu L."/>
            <person name="Ma J."/>
            <person name="Ohkuma M."/>
        </authorList>
    </citation>
    <scope>NUCLEOTIDE SEQUENCE</scope>
    <source>
        <strain evidence="2">JCM 11219</strain>
    </source>
</reference>
<name>A0A830E393_9CREN</name>
<feature type="transmembrane region" description="Helical" evidence="1">
    <location>
        <begin position="317"/>
        <end position="335"/>
    </location>
</feature>
<feature type="transmembrane region" description="Helical" evidence="1">
    <location>
        <begin position="179"/>
        <end position="196"/>
    </location>
</feature>
<feature type="transmembrane region" description="Helical" evidence="1">
    <location>
        <begin position="277"/>
        <end position="297"/>
    </location>
</feature>
<reference evidence="3" key="2">
    <citation type="submission" date="2020-09" db="EMBL/GenBank/DDBJ databases">
        <authorList>
            <person name="Sun Q."/>
            <person name="Ohkuma M."/>
        </authorList>
    </citation>
    <scope>NUCLEOTIDE SEQUENCE</scope>
    <source>
        <strain evidence="3">JCM 11219</strain>
    </source>
</reference>